<proteinExistence type="predicted"/>
<dbReference type="Pfam" id="PF13508">
    <property type="entry name" value="Acetyltransf_7"/>
    <property type="match status" value="1"/>
</dbReference>
<evidence type="ECO:0000256" key="2">
    <source>
        <dbReference type="ARBA" id="ARBA00023315"/>
    </source>
</evidence>
<reference evidence="4" key="1">
    <citation type="submission" date="2020-02" db="EMBL/GenBank/DDBJ databases">
        <authorList>
            <person name="Meier V. D."/>
        </authorList>
    </citation>
    <scope>NUCLEOTIDE SEQUENCE</scope>
    <source>
        <strain evidence="4">AVDCRST_MAG07</strain>
    </source>
</reference>
<feature type="domain" description="N-acetyltransferase" evidence="3">
    <location>
        <begin position="1"/>
        <end position="151"/>
    </location>
</feature>
<dbReference type="CDD" id="cd04301">
    <property type="entry name" value="NAT_SF"/>
    <property type="match status" value="1"/>
</dbReference>
<dbReference type="InterPro" id="IPR050832">
    <property type="entry name" value="Bact_Acetyltransf"/>
</dbReference>
<dbReference type="Gene3D" id="3.40.630.30">
    <property type="match status" value="1"/>
</dbReference>
<name>A0A6J4KRY4_9ACTN</name>
<protein>
    <recommendedName>
        <fullName evidence="3">N-acetyltransferase domain-containing protein</fullName>
    </recommendedName>
</protein>
<dbReference type="InterPro" id="IPR000182">
    <property type="entry name" value="GNAT_dom"/>
</dbReference>
<evidence type="ECO:0000256" key="1">
    <source>
        <dbReference type="ARBA" id="ARBA00022679"/>
    </source>
</evidence>
<evidence type="ECO:0000313" key="4">
    <source>
        <dbReference type="EMBL" id="CAA9312447.1"/>
    </source>
</evidence>
<dbReference type="PANTHER" id="PTHR43877:SF2">
    <property type="entry name" value="AMINOALKYLPHOSPHONATE N-ACETYLTRANSFERASE-RELATED"/>
    <property type="match status" value="1"/>
</dbReference>
<organism evidence="4">
    <name type="scientific">uncultured Frankineae bacterium</name>
    <dbReference type="NCBI Taxonomy" id="437475"/>
    <lineage>
        <taxon>Bacteria</taxon>
        <taxon>Bacillati</taxon>
        <taxon>Actinomycetota</taxon>
        <taxon>Actinomycetes</taxon>
        <taxon>Frankiales</taxon>
        <taxon>environmental samples</taxon>
    </lineage>
</organism>
<dbReference type="SUPFAM" id="SSF55729">
    <property type="entry name" value="Acyl-CoA N-acyltransferases (Nat)"/>
    <property type="match status" value="1"/>
</dbReference>
<dbReference type="PROSITE" id="PS51186">
    <property type="entry name" value="GNAT"/>
    <property type="match status" value="1"/>
</dbReference>
<keyword evidence="2" id="KW-0012">Acyltransferase</keyword>
<dbReference type="InterPro" id="IPR016181">
    <property type="entry name" value="Acyl_CoA_acyltransferase"/>
</dbReference>
<sequence>MRAYATTDGLAVVDLVVAAGMFSREEAGFLPDELLPGDGGGTCLVEEAEDGQGLASVLFYRPEEAADRAYDLTMIAVRPDLQGDGRGAALMRHAEEDLRRRGQRLLVVRTSGTAQYDRTRAFYRSLGYAEHARIPDYWTDGDDLVLFTKRL</sequence>
<evidence type="ECO:0000259" key="3">
    <source>
        <dbReference type="PROSITE" id="PS51186"/>
    </source>
</evidence>
<keyword evidence="1" id="KW-0808">Transferase</keyword>
<accession>A0A6J4KRY4</accession>
<dbReference type="PANTHER" id="PTHR43877">
    <property type="entry name" value="AMINOALKYLPHOSPHONATE N-ACETYLTRANSFERASE-RELATED-RELATED"/>
    <property type="match status" value="1"/>
</dbReference>
<dbReference type="GO" id="GO:0016747">
    <property type="term" value="F:acyltransferase activity, transferring groups other than amino-acyl groups"/>
    <property type="evidence" value="ECO:0007669"/>
    <property type="project" value="InterPro"/>
</dbReference>
<gene>
    <name evidence="4" type="ORF">AVDCRST_MAG07-696</name>
</gene>
<dbReference type="EMBL" id="CADCUB010000033">
    <property type="protein sequence ID" value="CAA9312447.1"/>
    <property type="molecule type" value="Genomic_DNA"/>
</dbReference>
<dbReference type="AlphaFoldDB" id="A0A6J4KRY4"/>